<proteinExistence type="predicted"/>
<name>A0A2V1AMY3_9ASCO</name>
<evidence type="ECO:0000259" key="4">
    <source>
        <dbReference type="PROSITE" id="PS51259"/>
    </source>
</evidence>
<dbReference type="VEuPathDB" id="FungiDB:CXQ85_003476"/>
<dbReference type="PROSITE" id="PS51259">
    <property type="entry name" value="MHD2"/>
    <property type="match status" value="1"/>
</dbReference>
<dbReference type="InterPro" id="IPR036885">
    <property type="entry name" value="SWIB_MDM2_dom_sf"/>
</dbReference>
<dbReference type="InterPro" id="IPR014772">
    <property type="entry name" value="Munc13_dom-2"/>
</dbReference>
<dbReference type="InterPro" id="IPR035892">
    <property type="entry name" value="C2_domain_sf"/>
</dbReference>
<gene>
    <name evidence="7" type="ORF">CXQ85_003476</name>
</gene>
<comment type="caution">
    <text evidence="7">The sequence shown here is derived from an EMBL/GenBank/DDBJ whole genome shotgun (WGS) entry which is preliminary data.</text>
</comment>
<keyword evidence="8" id="KW-1185">Reference proteome</keyword>
<reference evidence="7 8" key="1">
    <citation type="submission" date="2017-12" db="EMBL/GenBank/DDBJ databases">
        <title>Genome Sequence of a Multidrug-Resistant Candida haemulonii Isolate from a Patient with Chronic Leg Ulcers in Israel.</title>
        <authorList>
            <person name="Chow N.A."/>
            <person name="Gade L."/>
            <person name="Batra D."/>
            <person name="Rowe L.A."/>
            <person name="Ben-Ami R."/>
            <person name="Loparev V.N."/>
            <person name="Litvintseva A.P."/>
        </authorList>
    </citation>
    <scope>NUCLEOTIDE SEQUENCE [LARGE SCALE GENOMIC DNA]</scope>
    <source>
        <strain evidence="7 8">B11899</strain>
    </source>
</reference>
<dbReference type="STRING" id="45357.A0A2V1AMY3"/>
<feature type="compositionally biased region" description="Basic and acidic residues" evidence="1">
    <location>
        <begin position="276"/>
        <end position="292"/>
    </location>
</feature>
<dbReference type="Gene3D" id="1.10.245.10">
    <property type="entry name" value="SWIB/MDM2 domain"/>
    <property type="match status" value="1"/>
</dbReference>
<dbReference type="CDD" id="cd04043">
    <property type="entry name" value="C2_Munc13_fungal"/>
    <property type="match status" value="1"/>
</dbReference>
<sequence length="1577" mass="178686">MSSYDPDHYRPMIDAILSVADLEEITVKRIRNALQELFAVDLLPHKVCITDLFLLLSLANFQKEMNNYILQRYYKLLDEKDNPPAETKKDDDAKAKKEREYQDHLLAQRLSRSENNRPITRRGATPSKVVKKKTSKKTGRTPNTAFNQELVLSPQLQEVVKSERLSRPQVVKQMWAYIKSNNLQDPSDKRKIHCDEKLKNVFKKSSVGMFEMNKILGDHFYKDGELLNGHSTKQESNDDDDDSDEEEEQDNDTKPPPPSLKREVVSDDESEISDMIPKHVDPGPRSDSLKSTVEDRSLENVDLNKLYESVLKVLLLEYICEARFYQPIRTSPSPSKKGSADRRSRFSRLEADCALPSYLIEDLKVKLNGVAMKKSNYDDLTRRSLLRLYGEMLAPSFKNDVKRANNVDILVMKFVSAANKEVLKVGSIPNEEISTRVFQQTDEFIKIIASLIQRDKNRDALLAKLEEHKAALKPAPKSDADSKTAENVQYLEPSCQVSDMDRASVNLVMELFNKDQGQIQSDILRLKPTVTQKTLHKDVDQALFYLGKDIGKCSPKHFTSHEAYDQWKEREHGFCQQLYKKYSVPSSMKLLPNPPLPAGSEFYIMPSSAMVTNYYTILAKLCLLHHKQKTSNPNSMLLEEDVSLLSNKSKEILQACGRVWRIDYPTRAIGLFSAAHLAGILIDPLFQKNTKELGPIDLEMSKKVLCTCKQYVGSHGKLDWEDKLSWSTKDQEQWSKYLGYTYSEVLYGIKDCLSIIMSKTVKPKFGPYLAFLGDFVESDVLFDQLQASGAPKKWERKLTRTLLRVSEASYAEVLRTLPRDDSLSIMHIIDISEALIENIKTLQKRYKNPLLGFLNVSRTYAAVVTGMFASDAKNILKHIAANTKAKGEFLNYGDALEAYKTLKEIRSIHGQVSPSNAVFSFKLEDFFYPHLEAWVAESSNKIRDFVLKAIEEDSFEPIDIENDQKKYSTSVHDIFTLIKYYLSILKSLEWQNRFQVAKVYTLLMKSISNCALLYSSRMSEMIMEDLNEEVLEKTPDVPETNGWFAEVKSKVASYNLNNSKVEVEEPFNFTSRTCIGLNNIDALITHLGKLEELLNPEEVSQVMAKHDPSSGRSYTNHIISLRVVKAEELRSSSDKSSIRPYLTLVDTKARKTLVKTRSLDGENPEWDEEAELTLAANSSLTMSATVWEEKMGTHSVCGRALMQLEPRKFKHDGIPQEIFLDLDPQGRVQIEIAVESERDDAIFAMGRAHRALKRSVERITKLIVAKFSKFIKLCFSRNSLKSVCGASGNVKPSQEQMDDAMLPLYNYLNMNLSVLAQFLTRDLLHKVMLEAWNIVVASADELLLPKLASAKALRLAQLKKLKSGGSSGNLMASGWQSAVSSAMANVTNSMSVLGFGKTLTNNEIETVIAWLHFLCLDFFHNEGNGPAVYDLKTEQYQSILLIPVYYDKESGFLIHEVERLSPAYLQMLRDKNNVFISNHPDADTASLRSRAGSIARSSTIRANATAQARARAAKEARELSSDPLVAQTSAENIILRLLLIKDEKAFVAKRVEQRERLAHTIATERLARAAAEGTLFR</sequence>
<dbReference type="SUPFAM" id="SSF49562">
    <property type="entry name" value="C2 domain (Calcium/lipid-binding domain, CaLB)"/>
    <property type="match status" value="1"/>
</dbReference>
<dbReference type="Gene3D" id="1.10.357.50">
    <property type="match status" value="1"/>
</dbReference>
<feature type="compositionally biased region" description="Basic residues" evidence="1">
    <location>
        <begin position="129"/>
        <end position="139"/>
    </location>
</feature>
<evidence type="ECO:0000259" key="2">
    <source>
        <dbReference type="PROSITE" id="PS50004"/>
    </source>
</evidence>
<feature type="domain" description="DEK-C" evidence="6">
    <location>
        <begin position="3"/>
        <end position="58"/>
    </location>
</feature>
<evidence type="ECO:0008006" key="9">
    <source>
        <dbReference type="Google" id="ProtNLM"/>
    </source>
</evidence>
<protein>
    <recommendedName>
        <fullName evidence="9">C2 domain-containing protein</fullName>
    </recommendedName>
</protein>
<dbReference type="EMBL" id="PKFO01000002">
    <property type="protein sequence ID" value="PVH19627.1"/>
    <property type="molecule type" value="Genomic_DNA"/>
</dbReference>
<dbReference type="Pfam" id="PF06292">
    <property type="entry name" value="MUN"/>
    <property type="match status" value="1"/>
</dbReference>
<dbReference type="Gene3D" id="2.60.40.150">
    <property type="entry name" value="C2 domain"/>
    <property type="match status" value="1"/>
</dbReference>
<feature type="domain" description="C2" evidence="2">
    <location>
        <begin position="1096"/>
        <end position="1218"/>
    </location>
</feature>
<dbReference type="OrthoDB" id="2015333at2759"/>
<feature type="domain" description="MHD1" evidence="3">
    <location>
        <begin position="896"/>
        <end position="1018"/>
    </location>
</feature>
<evidence type="ECO:0000256" key="1">
    <source>
        <dbReference type="SAM" id="MobiDB-lite"/>
    </source>
</evidence>
<dbReference type="RefSeq" id="XP_025340567.1">
    <property type="nucleotide sequence ID" value="XM_025487119.1"/>
</dbReference>
<dbReference type="InterPro" id="IPR003121">
    <property type="entry name" value="SWIB_MDM2_domain"/>
</dbReference>
<evidence type="ECO:0000259" key="5">
    <source>
        <dbReference type="PROSITE" id="PS51925"/>
    </source>
</evidence>
<dbReference type="SMART" id="SM00239">
    <property type="entry name" value="C2"/>
    <property type="match status" value="1"/>
</dbReference>
<dbReference type="InterPro" id="IPR014876">
    <property type="entry name" value="DEK_C"/>
</dbReference>
<dbReference type="InterPro" id="IPR010439">
    <property type="entry name" value="MUN_dom"/>
</dbReference>
<dbReference type="PANTHER" id="PTHR47263:SF1">
    <property type="entry name" value="C2 DOMAIN PROTEIN (AFU_ORTHOLOGUE AFUA_7G02350)"/>
    <property type="match status" value="1"/>
</dbReference>
<accession>A0A2V1AMY3</accession>
<dbReference type="Pfam" id="PF08766">
    <property type="entry name" value="DEK_C"/>
    <property type="match status" value="1"/>
</dbReference>
<feature type="domain" description="DM2" evidence="5">
    <location>
        <begin position="145"/>
        <end position="222"/>
    </location>
</feature>
<dbReference type="InterPro" id="IPR019835">
    <property type="entry name" value="SWIB_domain"/>
</dbReference>
<evidence type="ECO:0000313" key="7">
    <source>
        <dbReference type="EMBL" id="PVH19627.1"/>
    </source>
</evidence>
<dbReference type="GeneID" id="37008806"/>
<evidence type="ECO:0000259" key="3">
    <source>
        <dbReference type="PROSITE" id="PS51258"/>
    </source>
</evidence>
<dbReference type="Gene3D" id="1.20.58.1100">
    <property type="match status" value="1"/>
</dbReference>
<feature type="region of interest" description="Disordered" evidence="1">
    <location>
        <begin position="226"/>
        <end position="292"/>
    </location>
</feature>
<dbReference type="Pfam" id="PF00168">
    <property type="entry name" value="C2"/>
    <property type="match status" value="1"/>
</dbReference>
<dbReference type="PROSITE" id="PS50004">
    <property type="entry name" value="C2"/>
    <property type="match status" value="1"/>
</dbReference>
<feature type="compositionally biased region" description="Acidic residues" evidence="1">
    <location>
        <begin position="237"/>
        <end position="250"/>
    </location>
</feature>
<feature type="domain" description="MHD2" evidence="4">
    <location>
        <begin position="1298"/>
        <end position="1457"/>
    </location>
</feature>
<dbReference type="PROSITE" id="PS51998">
    <property type="entry name" value="DEK_C"/>
    <property type="match status" value="1"/>
</dbReference>
<dbReference type="InterPro" id="IPR014770">
    <property type="entry name" value="Munc13_1"/>
</dbReference>
<evidence type="ECO:0000259" key="6">
    <source>
        <dbReference type="PROSITE" id="PS51998"/>
    </source>
</evidence>
<feature type="region of interest" description="Disordered" evidence="1">
    <location>
        <begin position="111"/>
        <end position="144"/>
    </location>
</feature>
<dbReference type="PROSITE" id="PS51258">
    <property type="entry name" value="MHD1"/>
    <property type="match status" value="1"/>
</dbReference>
<dbReference type="Proteomes" id="UP000244309">
    <property type="component" value="Unassembled WGS sequence"/>
</dbReference>
<dbReference type="SUPFAM" id="SSF47592">
    <property type="entry name" value="SWIB/MDM2 domain"/>
    <property type="match status" value="1"/>
</dbReference>
<dbReference type="PROSITE" id="PS51925">
    <property type="entry name" value="SWIB_MDM2"/>
    <property type="match status" value="1"/>
</dbReference>
<dbReference type="Pfam" id="PF02201">
    <property type="entry name" value="SWIB"/>
    <property type="match status" value="1"/>
</dbReference>
<dbReference type="CDD" id="cd10567">
    <property type="entry name" value="SWIB-MDM2_like"/>
    <property type="match status" value="1"/>
</dbReference>
<organism evidence="7 8">
    <name type="scientific">Candidozyma haemuli</name>
    <dbReference type="NCBI Taxonomy" id="45357"/>
    <lineage>
        <taxon>Eukaryota</taxon>
        <taxon>Fungi</taxon>
        <taxon>Dikarya</taxon>
        <taxon>Ascomycota</taxon>
        <taxon>Saccharomycotina</taxon>
        <taxon>Pichiomycetes</taxon>
        <taxon>Metschnikowiaceae</taxon>
        <taxon>Candidozyma</taxon>
    </lineage>
</organism>
<evidence type="ECO:0000313" key="8">
    <source>
        <dbReference type="Proteomes" id="UP000244309"/>
    </source>
</evidence>
<dbReference type="InterPro" id="IPR000008">
    <property type="entry name" value="C2_dom"/>
</dbReference>
<dbReference type="SMART" id="SM00151">
    <property type="entry name" value="SWIB"/>
    <property type="match status" value="1"/>
</dbReference>
<dbReference type="PANTHER" id="PTHR47263">
    <property type="entry name" value="ADENYLATE CYCLASE ACTIVATION PROTEIN GIT1"/>
    <property type="match status" value="1"/>
</dbReference>
<dbReference type="InterPro" id="IPR052811">
    <property type="entry name" value="Glucose_resp_signaling"/>
</dbReference>